<gene>
    <name evidence="1" type="ORF">A4U43_C03F26600</name>
</gene>
<dbReference type="Gramene" id="ONK76343">
    <property type="protein sequence ID" value="ONK76343"/>
    <property type="gene ID" value="A4U43_C03F26600"/>
</dbReference>
<evidence type="ECO:0000313" key="2">
    <source>
        <dbReference type="Proteomes" id="UP000243459"/>
    </source>
</evidence>
<sequence>MHTGISDDSGSAFWLADDRKTVVTFNTADSPGLQKLDLPKVLHSVRTYLGKIYDDKIGVVASFGSIVTLYGLENGQGYSWKNYKLLGMIKAGIMDHHHSASLMRFDKDVYMQVGRRSLLWEMSSNVPC</sequence>
<accession>A0A5P1FF36</accession>
<keyword evidence="2" id="KW-1185">Reference proteome</keyword>
<name>A0A5P1FF36_ASPOF</name>
<dbReference type="EMBL" id="CM007383">
    <property type="protein sequence ID" value="ONK76343.1"/>
    <property type="molecule type" value="Genomic_DNA"/>
</dbReference>
<dbReference type="AlphaFoldDB" id="A0A5P1FF36"/>
<evidence type="ECO:0000313" key="1">
    <source>
        <dbReference type="EMBL" id="ONK76343.1"/>
    </source>
</evidence>
<protein>
    <submittedName>
        <fullName evidence="1">Uncharacterized protein</fullName>
    </submittedName>
</protein>
<dbReference type="Proteomes" id="UP000243459">
    <property type="component" value="Chromosome 3"/>
</dbReference>
<reference evidence="2" key="1">
    <citation type="journal article" date="2017" name="Nat. Commun.">
        <title>The asparagus genome sheds light on the origin and evolution of a young Y chromosome.</title>
        <authorList>
            <person name="Harkess A."/>
            <person name="Zhou J."/>
            <person name="Xu C."/>
            <person name="Bowers J.E."/>
            <person name="Van der Hulst R."/>
            <person name="Ayyampalayam S."/>
            <person name="Mercati F."/>
            <person name="Riccardi P."/>
            <person name="McKain M.R."/>
            <person name="Kakrana A."/>
            <person name="Tang H."/>
            <person name="Ray J."/>
            <person name="Groenendijk J."/>
            <person name="Arikit S."/>
            <person name="Mathioni S.M."/>
            <person name="Nakano M."/>
            <person name="Shan H."/>
            <person name="Telgmann-Rauber A."/>
            <person name="Kanno A."/>
            <person name="Yue Z."/>
            <person name="Chen H."/>
            <person name="Li W."/>
            <person name="Chen Y."/>
            <person name="Xu X."/>
            <person name="Zhang Y."/>
            <person name="Luo S."/>
            <person name="Chen H."/>
            <person name="Gao J."/>
            <person name="Mao Z."/>
            <person name="Pires J.C."/>
            <person name="Luo M."/>
            <person name="Kudrna D."/>
            <person name="Wing R.A."/>
            <person name="Meyers B.C."/>
            <person name="Yi K."/>
            <person name="Kong H."/>
            <person name="Lavrijsen P."/>
            <person name="Sunseri F."/>
            <person name="Falavigna A."/>
            <person name="Ye Y."/>
            <person name="Leebens-Mack J.H."/>
            <person name="Chen G."/>
        </authorList>
    </citation>
    <scope>NUCLEOTIDE SEQUENCE [LARGE SCALE GENOMIC DNA]</scope>
    <source>
        <strain evidence="2">cv. DH0086</strain>
    </source>
</reference>
<organism evidence="1 2">
    <name type="scientific">Asparagus officinalis</name>
    <name type="common">Garden asparagus</name>
    <dbReference type="NCBI Taxonomy" id="4686"/>
    <lineage>
        <taxon>Eukaryota</taxon>
        <taxon>Viridiplantae</taxon>
        <taxon>Streptophyta</taxon>
        <taxon>Embryophyta</taxon>
        <taxon>Tracheophyta</taxon>
        <taxon>Spermatophyta</taxon>
        <taxon>Magnoliopsida</taxon>
        <taxon>Liliopsida</taxon>
        <taxon>Asparagales</taxon>
        <taxon>Asparagaceae</taxon>
        <taxon>Asparagoideae</taxon>
        <taxon>Asparagus</taxon>
    </lineage>
</organism>
<proteinExistence type="predicted"/>